<sequence length="199" mass="22780">MFNEYYSTWFRKSLDVIGGELDRISAEYPNKAMTISEWGLCEPAHKGGDLRRIKEMTEQLKIYGSKDYVAGAIYFCLNDYRTHMGEDFTYAYPQRVHGVCDIFLNPKPSYYTLKKESSPLIIKSVGVKNGTATITLLGKTAIPSYNLKNYSIVSGNEKVIIDKLEPGQEKTFKIKINENHFSIIRPTGFEVADYQFQEK</sequence>
<proteinExistence type="predicted"/>
<dbReference type="AlphaFoldDB" id="A0A2S5AAC7"/>
<name>A0A2S5AAC7_9FLAO</name>
<evidence type="ECO:0000313" key="2">
    <source>
        <dbReference type="Proteomes" id="UP000237310"/>
    </source>
</evidence>
<reference evidence="1 2" key="1">
    <citation type="submission" date="2018-01" db="EMBL/GenBank/DDBJ databases">
        <authorList>
            <person name="Gaut B.S."/>
            <person name="Morton B.R."/>
            <person name="Clegg M.T."/>
            <person name="Duvall M.R."/>
        </authorList>
    </citation>
    <scope>NUCLEOTIDE SEQUENCE [LARGE SCALE GENOMIC DNA]</scope>
    <source>
        <strain evidence="1 2">HR-AY</strain>
    </source>
</reference>
<dbReference type="Gene3D" id="3.20.20.80">
    <property type="entry name" value="Glycosidases"/>
    <property type="match status" value="1"/>
</dbReference>
<accession>A0A2S5AAC7</accession>
<gene>
    <name evidence="1" type="ORF">C3L50_10095</name>
</gene>
<protein>
    <submittedName>
        <fullName evidence="1">Uncharacterized protein</fullName>
    </submittedName>
</protein>
<keyword evidence="2" id="KW-1185">Reference proteome</keyword>
<evidence type="ECO:0000313" key="1">
    <source>
        <dbReference type="EMBL" id="POY39515.1"/>
    </source>
</evidence>
<dbReference type="EMBL" id="PQVG01000005">
    <property type="protein sequence ID" value="POY39515.1"/>
    <property type="molecule type" value="Genomic_DNA"/>
</dbReference>
<comment type="caution">
    <text evidence="1">The sequence shown here is derived from an EMBL/GenBank/DDBJ whole genome shotgun (WGS) entry which is preliminary data.</text>
</comment>
<dbReference type="Proteomes" id="UP000237310">
    <property type="component" value="Unassembled WGS sequence"/>
</dbReference>
<dbReference type="InterPro" id="IPR017853">
    <property type="entry name" value="GH"/>
</dbReference>
<organism evidence="1 2">
    <name type="scientific">Flavobacterium alvei</name>
    <dbReference type="NCBI Taxonomy" id="2080416"/>
    <lineage>
        <taxon>Bacteria</taxon>
        <taxon>Pseudomonadati</taxon>
        <taxon>Bacteroidota</taxon>
        <taxon>Flavobacteriia</taxon>
        <taxon>Flavobacteriales</taxon>
        <taxon>Flavobacteriaceae</taxon>
        <taxon>Flavobacterium</taxon>
    </lineage>
</organism>
<dbReference type="SUPFAM" id="SSF51445">
    <property type="entry name" value="(Trans)glycosidases"/>
    <property type="match status" value="1"/>
</dbReference>